<dbReference type="InterPro" id="IPR000326">
    <property type="entry name" value="PAP2/HPO"/>
</dbReference>
<dbReference type="GO" id="GO:0046839">
    <property type="term" value="P:phospholipid dephosphorylation"/>
    <property type="evidence" value="ECO:0000318"/>
    <property type="project" value="GO_Central"/>
</dbReference>
<dbReference type="GO" id="GO:0016020">
    <property type="term" value="C:membrane"/>
    <property type="evidence" value="ECO:0000318"/>
    <property type="project" value="GO_Central"/>
</dbReference>
<name>A0A2K1IM29_PHYPA</name>
<accession>A0A2K1IM29</accession>
<proteinExistence type="predicted"/>
<reference evidence="4 6" key="2">
    <citation type="journal article" date="2018" name="Plant J.">
        <title>The Physcomitrella patens chromosome-scale assembly reveals moss genome structure and evolution.</title>
        <authorList>
            <person name="Lang D."/>
            <person name="Ullrich K.K."/>
            <person name="Murat F."/>
            <person name="Fuchs J."/>
            <person name="Jenkins J."/>
            <person name="Haas F.B."/>
            <person name="Piednoel M."/>
            <person name="Gundlach H."/>
            <person name="Van Bel M."/>
            <person name="Meyberg R."/>
            <person name="Vives C."/>
            <person name="Morata J."/>
            <person name="Symeonidi A."/>
            <person name="Hiss M."/>
            <person name="Muchero W."/>
            <person name="Kamisugi Y."/>
            <person name="Saleh O."/>
            <person name="Blanc G."/>
            <person name="Decker E.L."/>
            <person name="van Gessel N."/>
            <person name="Grimwood J."/>
            <person name="Hayes R.D."/>
            <person name="Graham S.W."/>
            <person name="Gunter L.E."/>
            <person name="McDaniel S.F."/>
            <person name="Hoernstein S.N.W."/>
            <person name="Larsson A."/>
            <person name="Li F.W."/>
            <person name="Perroud P.F."/>
            <person name="Phillips J."/>
            <person name="Ranjan P."/>
            <person name="Rokshar D.S."/>
            <person name="Rothfels C.J."/>
            <person name="Schneider L."/>
            <person name="Shu S."/>
            <person name="Stevenson D.W."/>
            <person name="Thummler F."/>
            <person name="Tillich M."/>
            <person name="Villarreal Aguilar J.C."/>
            <person name="Widiez T."/>
            <person name="Wong G.K."/>
            <person name="Wymore A."/>
            <person name="Zhang Y."/>
            <person name="Zimmer A.D."/>
            <person name="Quatrano R.S."/>
            <person name="Mayer K.F.X."/>
            <person name="Goodstein D."/>
            <person name="Casacuberta J.M."/>
            <person name="Vandepoele K."/>
            <person name="Reski R."/>
            <person name="Cuming A.C."/>
            <person name="Tuskan G.A."/>
            <person name="Maumus F."/>
            <person name="Salse J."/>
            <person name="Schmutz J."/>
            <person name="Rensing S.A."/>
        </authorList>
    </citation>
    <scope>NUCLEOTIDE SEQUENCE [LARGE SCALE GENOMIC DNA]</scope>
    <source>
        <strain evidence="5 6">cv. Gransden 2004</strain>
    </source>
</reference>
<gene>
    <name evidence="5" type="primary">LOC112274749</name>
    <name evidence="4" type="ORF">PHYPA_026642</name>
</gene>
<dbReference type="EnsemblPlants" id="Pp3c22_3050V3.1">
    <property type="protein sequence ID" value="Pp3c22_3050V3.1"/>
    <property type="gene ID" value="Pp3c22_3050"/>
</dbReference>
<evidence type="ECO:0000256" key="1">
    <source>
        <dbReference type="SAM" id="MobiDB-lite"/>
    </source>
</evidence>
<dbReference type="EMBL" id="ABEU02000022">
    <property type="protein sequence ID" value="PNR30326.1"/>
    <property type="molecule type" value="Genomic_DNA"/>
</dbReference>
<dbReference type="FunCoup" id="A0A2K1IM29">
    <property type="interactions" value="274"/>
</dbReference>
<feature type="domain" description="Phosphatidic acid phosphatase type 2/haloperoxidase" evidence="3">
    <location>
        <begin position="100"/>
        <end position="248"/>
    </location>
</feature>
<dbReference type="Gene3D" id="1.20.144.10">
    <property type="entry name" value="Phosphatidic acid phosphatase type 2/haloperoxidase"/>
    <property type="match status" value="1"/>
</dbReference>
<evidence type="ECO:0000259" key="3">
    <source>
        <dbReference type="SMART" id="SM00014"/>
    </source>
</evidence>
<sequence>MTVDSTAPPRRRPKGSFGVQTPVSGEAVILESPPRNYEGPKFVANLLSLDRRHSKWVHENCLTDWAYFFLRFFEYSGDGLFWLPAAAAFWISPSAGTPDTRMFAANLFVSLIFDLIVVGSIKSFVRRRRPSYNRGHLVVVSLDKWSFPSGHSTRAAMVMTLFWLYTPLWRSLINQSWYPYLALRFENNSSMALFLLPLVEKHLLVIANCAFSIWALGTICSRVVLGRHYILDVIGGVMVGMLEALVAHFFLHVPTKVSELQHAYLLSKYV</sequence>
<dbReference type="EnsemblPlants" id="Pp3c22_3050V3.2">
    <property type="protein sequence ID" value="Pp3c22_3050V3.2"/>
    <property type="gene ID" value="Pp3c22_3050"/>
</dbReference>
<protein>
    <recommendedName>
        <fullName evidence="3">Phosphatidic acid phosphatase type 2/haloperoxidase domain-containing protein</fullName>
    </recommendedName>
</protein>
<feature type="transmembrane region" description="Helical" evidence="2">
    <location>
        <begin position="229"/>
        <end position="251"/>
    </location>
</feature>
<organism evidence="4">
    <name type="scientific">Physcomitrium patens</name>
    <name type="common">Spreading-leaved earth moss</name>
    <name type="synonym">Physcomitrella patens</name>
    <dbReference type="NCBI Taxonomy" id="3218"/>
    <lineage>
        <taxon>Eukaryota</taxon>
        <taxon>Viridiplantae</taxon>
        <taxon>Streptophyta</taxon>
        <taxon>Embryophyta</taxon>
        <taxon>Bryophyta</taxon>
        <taxon>Bryophytina</taxon>
        <taxon>Bryopsida</taxon>
        <taxon>Funariidae</taxon>
        <taxon>Funariales</taxon>
        <taxon>Funariaceae</taxon>
        <taxon>Physcomitrium</taxon>
    </lineage>
</organism>
<evidence type="ECO:0000313" key="4">
    <source>
        <dbReference type="EMBL" id="PNR30326.1"/>
    </source>
</evidence>
<dbReference type="GeneID" id="112274749"/>
<dbReference type="PaxDb" id="3218-PP1S266_29V6.1"/>
<dbReference type="OrthoDB" id="10266771at2759"/>
<dbReference type="RefSeq" id="XP_024360235.1">
    <property type="nucleotide sequence ID" value="XM_024504467.2"/>
</dbReference>
<dbReference type="Gramene" id="Pp3c22_3050V3.2">
    <property type="protein sequence ID" value="Pp3c22_3050V3.2"/>
    <property type="gene ID" value="Pp3c22_3050"/>
</dbReference>
<dbReference type="SMART" id="SM00014">
    <property type="entry name" value="acidPPc"/>
    <property type="match status" value="1"/>
</dbReference>
<dbReference type="OMA" id="AMWEVIT"/>
<feature type="region of interest" description="Disordered" evidence="1">
    <location>
        <begin position="1"/>
        <end position="20"/>
    </location>
</feature>
<dbReference type="PANTHER" id="PTHR14969">
    <property type="entry name" value="SPHINGOSINE-1-PHOSPHATE PHOSPHOHYDROLASE"/>
    <property type="match status" value="1"/>
</dbReference>
<feature type="transmembrane region" description="Helical" evidence="2">
    <location>
        <begin position="193"/>
        <end position="217"/>
    </location>
</feature>
<keyword evidence="2" id="KW-0472">Membrane</keyword>
<evidence type="ECO:0000313" key="6">
    <source>
        <dbReference type="Proteomes" id="UP000006727"/>
    </source>
</evidence>
<evidence type="ECO:0000313" key="5">
    <source>
        <dbReference type="EnsemblPlants" id="Pp3c22_3050V3.1"/>
    </source>
</evidence>
<dbReference type="AlphaFoldDB" id="A0A2K1IM29"/>
<reference evidence="5" key="3">
    <citation type="submission" date="2020-12" db="UniProtKB">
        <authorList>
            <consortium name="EnsemblPlants"/>
        </authorList>
    </citation>
    <scope>IDENTIFICATION</scope>
</reference>
<dbReference type="KEGG" id="ppp:112274749"/>
<keyword evidence="2" id="KW-0812">Transmembrane</keyword>
<dbReference type="InterPro" id="IPR036938">
    <property type="entry name" value="PAP2/HPO_sf"/>
</dbReference>
<dbReference type="SUPFAM" id="SSF48317">
    <property type="entry name" value="Acid phosphatase/Vanadium-dependent haloperoxidase"/>
    <property type="match status" value="1"/>
</dbReference>
<dbReference type="Pfam" id="PF01569">
    <property type="entry name" value="PAP2"/>
    <property type="match status" value="1"/>
</dbReference>
<evidence type="ECO:0000256" key="2">
    <source>
        <dbReference type="SAM" id="Phobius"/>
    </source>
</evidence>
<keyword evidence="6" id="KW-1185">Reference proteome</keyword>
<reference evidence="4 6" key="1">
    <citation type="journal article" date="2008" name="Science">
        <title>The Physcomitrella genome reveals evolutionary insights into the conquest of land by plants.</title>
        <authorList>
            <person name="Rensing S."/>
            <person name="Lang D."/>
            <person name="Zimmer A."/>
            <person name="Terry A."/>
            <person name="Salamov A."/>
            <person name="Shapiro H."/>
            <person name="Nishiyama T."/>
            <person name="Perroud P.-F."/>
            <person name="Lindquist E."/>
            <person name="Kamisugi Y."/>
            <person name="Tanahashi T."/>
            <person name="Sakakibara K."/>
            <person name="Fujita T."/>
            <person name="Oishi K."/>
            <person name="Shin-I T."/>
            <person name="Kuroki Y."/>
            <person name="Toyoda A."/>
            <person name="Suzuki Y."/>
            <person name="Hashimoto A."/>
            <person name="Yamaguchi K."/>
            <person name="Sugano A."/>
            <person name="Kohara Y."/>
            <person name="Fujiyama A."/>
            <person name="Anterola A."/>
            <person name="Aoki S."/>
            <person name="Ashton N."/>
            <person name="Barbazuk W.B."/>
            <person name="Barker E."/>
            <person name="Bennetzen J."/>
            <person name="Bezanilla M."/>
            <person name="Blankenship R."/>
            <person name="Cho S.H."/>
            <person name="Dutcher S."/>
            <person name="Estelle M."/>
            <person name="Fawcett J.A."/>
            <person name="Gundlach H."/>
            <person name="Hanada K."/>
            <person name="Heyl A."/>
            <person name="Hicks K.A."/>
            <person name="Hugh J."/>
            <person name="Lohr M."/>
            <person name="Mayer K."/>
            <person name="Melkozernov A."/>
            <person name="Murata T."/>
            <person name="Nelson D."/>
            <person name="Pils B."/>
            <person name="Prigge M."/>
            <person name="Reiss B."/>
            <person name="Renner T."/>
            <person name="Rombauts S."/>
            <person name="Rushton P."/>
            <person name="Sanderfoot A."/>
            <person name="Schween G."/>
            <person name="Shiu S.-H."/>
            <person name="Stueber K."/>
            <person name="Theodoulou F.L."/>
            <person name="Tu H."/>
            <person name="Van de Peer Y."/>
            <person name="Verrier P.J."/>
            <person name="Waters E."/>
            <person name="Wood A."/>
            <person name="Yang L."/>
            <person name="Cove D."/>
            <person name="Cuming A."/>
            <person name="Hasebe M."/>
            <person name="Lucas S."/>
            <person name="Mishler D.B."/>
            <person name="Reski R."/>
            <person name="Grigoriev I."/>
            <person name="Quatrano R.S."/>
            <person name="Boore J.L."/>
        </authorList>
    </citation>
    <scope>NUCLEOTIDE SEQUENCE [LARGE SCALE GENOMIC DNA]</scope>
    <source>
        <strain evidence="5 6">cv. Gransden 2004</strain>
    </source>
</reference>
<feature type="transmembrane region" description="Helical" evidence="2">
    <location>
        <begin position="155"/>
        <end position="173"/>
    </location>
</feature>
<keyword evidence="2" id="KW-1133">Transmembrane helix</keyword>
<dbReference type="Gramene" id="Pp3c22_3050V3.1">
    <property type="protein sequence ID" value="Pp3c22_3050V3.1"/>
    <property type="gene ID" value="Pp3c22_3050"/>
</dbReference>
<dbReference type="GO" id="GO:0042392">
    <property type="term" value="F:sphingosine-1-phosphate phosphatase activity"/>
    <property type="evidence" value="ECO:0000318"/>
    <property type="project" value="GO_Central"/>
</dbReference>
<dbReference type="PANTHER" id="PTHR14969:SF13">
    <property type="entry name" value="AT30094P"/>
    <property type="match status" value="1"/>
</dbReference>
<dbReference type="Proteomes" id="UP000006727">
    <property type="component" value="Chromosome 22"/>
</dbReference>
<feature type="transmembrane region" description="Helical" evidence="2">
    <location>
        <begin position="103"/>
        <end position="125"/>
    </location>
</feature>
<feature type="transmembrane region" description="Helical" evidence="2">
    <location>
        <begin position="72"/>
        <end position="91"/>
    </location>
</feature>